<name>A0AAV9AGI3_ACOGR</name>
<dbReference type="PANTHER" id="PTHR10811">
    <property type="entry name" value="FRINGE-RELATED"/>
    <property type="match status" value="1"/>
</dbReference>
<dbReference type="InterPro" id="IPR006740">
    <property type="entry name" value="DUF604"/>
</dbReference>
<reference evidence="1" key="2">
    <citation type="submission" date="2023-06" db="EMBL/GenBank/DDBJ databases">
        <authorList>
            <person name="Ma L."/>
            <person name="Liu K.-W."/>
            <person name="Li Z."/>
            <person name="Hsiao Y.-Y."/>
            <person name="Qi Y."/>
            <person name="Fu T."/>
            <person name="Tang G."/>
            <person name="Zhang D."/>
            <person name="Sun W.-H."/>
            <person name="Liu D.-K."/>
            <person name="Li Y."/>
            <person name="Chen G.-Z."/>
            <person name="Liu X.-D."/>
            <person name="Liao X.-Y."/>
            <person name="Jiang Y.-T."/>
            <person name="Yu X."/>
            <person name="Hao Y."/>
            <person name="Huang J."/>
            <person name="Zhao X.-W."/>
            <person name="Ke S."/>
            <person name="Chen Y.-Y."/>
            <person name="Wu W.-L."/>
            <person name="Hsu J.-L."/>
            <person name="Lin Y.-F."/>
            <person name="Huang M.-D."/>
            <person name="Li C.-Y."/>
            <person name="Huang L."/>
            <person name="Wang Z.-W."/>
            <person name="Zhao X."/>
            <person name="Zhong W.-Y."/>
            <person name="Peng D.-H."/>
            <person name="Ahmad S."/>
            <person name="Lan S."/>
            <person name="Zhang J.-S."/>
            <person name="Tsai W.-C."/>
            <person name="Van De Peer Y."/>
            <person name="Liu Z.-J."/>
        </authorList>
    </citation>
    <scope>NUCLEOTIDE SEQUENCE</scope>
    <source>
        <strain evidence="1">SCP</strain>
        <tissue evidence="1">Leaves</tissue>
    </source>
</reference>
<evidence type="ECO:0000313" key="2">
    <source>
        <dbReference type="Proteomes" id="UP001179952"/>
    </source>
</evidence>
<gene>
    <name evidence="1" type="ORF">QJS04_geneDACA008386</name>
</gene>
<organism evidence="1 2">
    <name type="scientific">Acorus gramineus</name>
    <name type="common">Dwarf sweet flag</name>
    <dbReference type="NCBI Taxonomy" id="55184"/>
    <lineage>
        <taxon>Eukaryota</taxon>
        <taxon>Viridiplantae</taxon>
        <taxon>Streptophyta</taxon>
        <taxon>Embryophyta</taxon>
        <taxon>Tracheophyta</taxon>
        <taxon>Spermatophyta</taxon>
        <taxon>Magnoliopsida</taxon>
        <taxon>Liliopsida</taxon>
        <taxon>Acoraceae</taxon>
        <taxon>Acorus</taxon>
    </lineage>
</organism>
<dbReference type="EMBL" id="JAUJYN010000009">
    <property type="protein sequence ID" value="KAK1263062.1"/>
    <property type="molecule type" value="Genomic_DNA"/>
</dbReference>
<dbReference type="Gene3D" id="3.90.550.50">
    <property type="match status" value="1"/>
</dbReference>
<dbReference type="Pfam" id="PF04646">
    <property type="entry name" value="DUF604"/>
    <property type="match status" value="1"/>
</dbReference>
<reference evidence="1" key="1">
    <citation type="journal article" date="2023" name="Nat. Commun.">
        <title>Diploid and tetraploid genomes of Acorus and the evolution of monocots.</title>
        <authorList>
            <person name="Ma L."/>
            <person name="Liu K.W."/>
            <person name="Li Z."/>
            <person name="Hsiao Y.Y."/>
            <person name="Qi Y."/>
            <person name="Fu T."/>
            <person name="Tang G.D."/>
            <person name="Zhang D."/>
            <person name="Sun W.H."/>
            <person name="Liu D.K."/>
            <person name="Li Y."/>
            <person name="Chen G.Z."/>
            <person name="Liu X.D."/>
            <person name="Liao X.Y."/>
            <person name="Jiang Y.T."/>
            <person name="Yu X."/>
            <person name="Hao Y."/>
            <person name="Huang J."/>
            <person name="Zhao X.W."/>
            <person name="Ke S."/>
            <person name="Chen Y.Y."/>
            <person name="Wu W.L."/>
            <person name="Hsu J.L."/>
            <person name="Lin Y.F."/>
            <person name="Huang M.D."/>
            <person name="Li C.Y."/>
            <person name="Huang L."/>
            <person name="Wang Z.W."/>
            <person name="Zhao X."/>
            <person name="Zhong W.Y."/>
            <person name="Peng D.H."/>
            <person name="Ahmad S."/>
            <person name="Lan S."/>
            <person name="Zhang J.S."/>
            <person name="Tsai W.C."/>
            <person name="Van de Peer Y."/>
            <person name="Liu Z.J."/>
        </authorList>
    </citation>
    <scope>NUCLEOTIDE SEQUENCE</scope>
    <source>
        <strain evidence="1">SCP</strain>
    </source>
</reference>
<dbReference type="AlphaFoldDB" id="A0AAV9AGI3"/>
<keyword evidence="2" id="KW-1185">Reference proteome</keyword>
<comment type="caution">
    <text evidence="1">The sequence shown here is derived from an EMBL/GenBank/DDBJ whole genome shotgun (WGS) entry which is preliminary data.</text>
</comment>
<evidence type="ECO:0000313" key="1">
    <source>
        <dbReference type="EMBL" id="KAK1263062.1"/>
    </source>
</evidence>
<proteinExistence type="predicted"/>
<dbReference type="FunFam" id="3.90.550.50:FF:000006">
    <property type="entry name" value="Fringe-related protein-like"/>
    <property type="match status" value="1"/>
</dbReference>
<protein>
    <submittedName>
        <fullName evidence="1">Uncharacterized protein</fullName>
    </submittedName>
</protein>
<dbReference type="Proteomes" id="UP001179952">
    <property type="component" value="Unassembled WGS sequence"/>
</dbReference>
<sequence length="397" mass="45144">MHGFVWLDRHVDPTTPSDLRLLPPLRVSSDTSHFPYSHPTGHRSAIRISRIVSETLRSKAFEGRDVRWLVMGDDDTVFVAENLVRVLNKYDHNGFYYVGSHSESHVQNVEFSFNMAFGGGGFAVSYPLAVELEKMQDRCIKRYPYLYGSDDRMHACMAELGVTLTREPGFHQMDIHGDPFGLLAAHPLAPLVSLHHLDVIDPIFPKMSRVDAINHLFRPSKLDPSALAQQSICYVGNKWTVSVSWGYAVQVMHGVVPPREMERAPRTFKNWRMSMSEKWDFAFDTRASSGNACENPPVYYMSTARREGNGTVTEYMRRYHRVRKCRRRMAAGGLKSIERVVVYKEIEPPLEGTKSPRRNACRAIIKKRIMKVYVGPFMDGEVIEGDTIWGGSNCLTA</sequence>
<accession>A0AAV9AGI3</accession>